<feature type="domain" description="Neprosin PEP catalytic" evidence="2">
    <location>
        <begin position="143"/>
        <end position="390"/>
    </location>
</feature>
<dbReference type="EMBL" id="JAMSHJ010000001">
    <property type="protein sequence ID" value="KAI5440822.1"/>
    <property type="molecule type" value="Genomic_DNA"/>
</dbReference>
<dbReference type="Pfam" id="PF03080">
    <property type="entry name" value="Neprosin"/>
    <property type="match status" value="1"/>
</dbReference>
<name>A0A9D4YJK7_PEA</name>
<evidence type="ECO:0000313" key="3">
    <source>
        <dbReference type="EMBL" id="KAI5440822.1"/>
    </source>
</evidence>
<dbReference type="InterPro" id="IPR053168">
    <property type="entry name" value="Glutamic_endopeptidase"/>
</dbReference>
<feature type="chain" id="PRO_5038409433" description="Neprosin PEP catalytic domain-containing protein" evidence="1">
    <location>
        <begin position="21"/>
        <end position="391"/>
    </location>
</feature>
<dbReference type="PANTHER" id="PTHR31589:SF223">
    <property type="entry name" value="PROTEIN, PUTATIVE (DUF239)-RELATED"/>
    <property type="match status" value="1"/>
</dbReference>
<dbReference type="Pfam" id="PF14365">
    <property type="entry name" value="Neprosin_AP"/>
    <property type="match status" value="1"/>
</dbReference>
<organism evidence="3 4">
    <name type="scientific">Pisum sativum</name>
    <name type="common">Garden pea</name>
    <name type="synonym">Lathyrus oleraceus</name>
    <dbReference type="NCBI Taxonomy" id="3888"/>
    <lineage>
        <taxon>Eukaryota</taxon>
        <taxon>Viridiplantae</taxon>
        <taxon>Streptophyta</taxon>
        <taxon>Embryophyta</taxon>
        <taxon>Tracheophyta</taxon>
        <taxon>Spermatophyta</taxon>
        <taxon>Magnoliopsida</taxon>
        <taxon>eudicotyledons</taxon>
        <taxon>Gunneridae</taxon>
        <taxon>Pentapetalae</taxon>
        <taxon>rosids</taxon>
        <taxon>fabids</taxon>
        <taxon>Fabales</taxon>
        <taxon>Fabaceae</taxon>
        <taxon>Papilionoideae</taxon>
        <taxon>50 kb inversion clade</taxon>
        <taxon>NPAAA clade</taxon>
        <taxon>Hologalegina</taxon>
        <taxon>IRL clade</taxon>
        <taxon>Fabeae</taxon>
        <taxon>Lathyrus</taxon>
    </lineage>
</organism>
<keyword evidence="1" id="KW-0732">Signal</keyword>
<dbReference type="OrthoDB" id="1858978at2759"/>
<dbReference type="InterPro" id="IPR025521">
    <property type="entry name" value="Neprosin_propep"/>
</dbReference>
<gene>
    <name evidence="3" type="ORF">KIW84_010330</name>
</gene>
<protein>
    <recommendedName>
        <fullName evidence="2">Neprosin PEP catalytic domain-containing protein</fullName>
    </recommendedName>
</protein>
<evidence type="ECO:0000259" key="2">
    <source>
        <dbReference type="PROSITE" id="PS52045"/>
    </source>
</evidence>
<evidence type="ECO:0000313" key="4">
    <source>
        <dbReference type="Proteomes" id="UP001058974"/>
    </source>
</evidence>
<dbReference type="Gene3D" id="3.90.1320.10">
    <property type="entry name" value="Outer-capsid protein sigma 3, large lobe"/>
    <property type="match status" value="1"/>
</dbReference>
<reference evidence="3 4" key="1">
    <citation type="journal article" date="2022" name="Nat. Genet.">
        <title>Improved pea reference genome and pan-genome highlight genomic features and evolutionary characteristics.</title>
        <authorList>
            <person name="Yang T."/>
            <person name="Liu R."/>
            <person name="Luo Y."/>
            <person name="Hu S."/>
            <person name="Wang D."/>
            <person name="Wang C."/>
            <person name="Pandey M.K."/>
            <person name="Ge S."/>
            <person name="Xu Q."/>
            <person name="Li N."/>
            <person name="Li G."/>
            <person name="Huang Y."/>
            <person name="Saxena R.K."/>
            <person name="Ji Y."/>
            <person name="Li M."/>
            <person name="Yan X."/>
            <person name="He Y."/>
            <person name="Liu Y."/>
            <person name="Wang X."/>
            <person name="Xiang C."/>
            <person name="Varshney R.K."/>
            <person name="Ding H."/>
            <person name="Gao S."/>
            <person name="Zong X."/>
        </authorList>
    </citation>
    <scope>NUCLEOTIDE SEQUENCE [LARGE SCALE GENOMIC DNA]</scope>
    <source>
        <strain evidence="3 4">cv. Zhongwan 6</strain>
    </source>
</reference>
<dbReference type="PROSITE" id="PS52045">
    <property type="entry name" value="NEPROSIN_PEP_CD"/>
    <property type="match status" value="1"/>
</dbReference>
<dbReference type="PANTHER" id="PTHR31589">
    <property type="entry name" value="PROTEIN, PUTATIVE (DUF239)-RELATED-RELATED"/>
    <property type="match status" value="1"/>
</dbReference>
<dbReference type="InterPro" id="IPR004314">
    <property type="entry name" value="Neprosin"/>
</dbReference>
<keyword evidence="4" id="KW-1185">Reference proteome</keyword>
<feature type="signal peptide" evidence="1">
    <location>
        <begin position="1"/>
        <end position="20"/>
    </location>
</feature>
<evidence type="ECO:0000256" key="1">
    <source>
        <dbReference type="SAM" id="SignalP"/>
    </source>
</evidence>
<dbReference type="AlphaFoldDB" id="A0A9D4YJK7"/>
<proteinExistence type="predicted"/>
<comment type="caution">
    <text evidence="3">The sequence shown here is derived from an EMBL/GenBank/DDBJ whole genome shotgun (WGS) entry which is preliminary data.</text>
</comment>
<accession>A0A9D4YJK7</accession>
<dbReference type="Gramene" id="Psat01G0033000-T1">
    <property type="protein sequence ID" value="KAI5440822.1"/>
    <property type="gene ID" value="KIW84_010330"/>
</dbReference>
<dbReference type="Proteomes" id="UP001058974">
    <property type="component" value="Chromosome 1"/>
</dbReference>
<sequence length="391" mass="44323">MPKMINILLLVMCLVTIITAERDHGMQRVLKEEDLELERQLNILNKPPIKSINTKSGYIVDCVDINKQPAFDHPLLKKHKLQRKPIFERNVTETKVRNSPIKPKSIFILEKVKCPEGTVPIRRTTKNDLIKKKSSFKDHNLTENGSINHFTRLYLSIEGSPYYGVSGTTSIWNPKIYKSQSSSNNLYVQRGEGDNLNKISVGWHVSPQLYNDYQTHLYLFWTSGKKGCFNMLCKGFVQVDRSFIFGSRISKISTYGGTIIDLPLQISRDNVGNWWLKVADRDIGYFPKALFSSLDNGAQEVGYGGYTTTPAGTTSPAMGSGYMPDKDYTHASYFKFVKYLNIIRTPYDPLAFMVQSSNDAPDCYGLANYKDEMKRFGYSFLFGGPGGKCNT</sequence>